<evidence type="ECO:0000256" key="1">
    <source>
        <dbReference type="SAM" id="MobiDB-lite"/>
    </source>
</evidence>
<feature type="compositionally biased region" description="Acidic residues" evidence="1">
    <location>
        <begin position="666"/>
        <end position="680"/>
    </location>
</feature>
<comment type="caution">
    <text evidence="4">The sequence shown here is derived from an EMBL/GenBank/DDBJ whole genome shotgun (WGS) entry which is preliminary data.</text>
</comment>
<dbReference type="InterPro" id="IPR050357">
    <property type="entry name" value="Arrestin_domain-protein"/>
</dbReference>
<feature type="domain" description="Arrestin C-terminal-like" evidence="3">
    <location>
        <begin position="189"/>
        <end position="349"/>
    </location>
</feature>
<feature type="compositionally biased region" description="Basic and acidic residues" evidence="1">
    <location>
        <begin position="681"/>
        <end position="696"/>
    </location>
</feature>
<feature type="domain" description="Arrestin-like N-terminal" evidence="2">
    <location>
        <begin position="37"/>
        <end position="147"/>
    </location>
</feature>
<dbReference type="InterPro" id="IPR014756">
    <property type="entry name" value="Ig_E-set"/>
</dbReference>
<name>A0A1C7NP33_9FUNG</name>
<protein>
    <submittedName>
        <fullName evidence="4">Uncharacterized protein</fullName>
    </submittedName>
</protein>
<dbReference type="OrthoDB" id="2333384at2759"/>
<feature type="region of interest" description="Disordered" evidence="1">
    <location>
        <begin position="502"/>
        <end position="543"/>
    </location>
</feature>
<gene>
    <name evidence="4" type="ORF">A0J61_02932</name>
</gene>
<dbReference type="InterPro" id="IPR011022">
    <property type="entry name" value="Arrestin_C-like"/>
</dbReference>
<dbReference type="Pfam" id="PF00339">
    <property type="entry name" value="Arrestin_N"/>
    <property type="match status" value="1"/>
</dbReference>
<dbReference type="GO" id="GO:0030674">
    <property type="term" value="F:protein-macromolecule adaptor activity"/>
    <property type="evidence" value="ECO:0007669"/>
    <property type="project" value="TreeGrafter"/>
</dbReference>
<dbReference type="InterPro" id="IPR014752">
    <property type="entry name" value="Arrestin-like_C"/>
</dbReference>
<dbReference type="STRING" id="101091.A0A1C7NP33"/>
<feature type="region of interest" description="Disordered" evidence="1">
    <location>
        <begin position="346"/>
        <end position="411"/>
    </location>
</feature>
<dbReference type="EMBL" id="LUGH01000118">
    <property type="protein sequence ID" value="OBZ89024.1"/>
    <property type="molecule type" value="Genomic_DNA"/>
</dbReference>
<evidence type="ECO:0000313" key="4">
    <source>
        <dbReference type="EMBL" id="OBZ89024.1"/>
    </source>
</evidence>
<dbReference type="SUPFAM" id="SSF81296">
    <property type="entry name" value="E set domains"/>
    <property type="match status" value="1"/>
</dbReference>
<dbReference type="Proteomes" id="UP000093000">
    <property type="component" value="Unassembled WGS sequence"/>
</dbReference>
<evidence type="ECO:0000313" key="5">
    <source>
        <dbReference type="Proteomes" id="UP000093000"/>
    </source>
</evidence>
<dbReference type="InterPro" id="IPR011021">
    <property type="entry name" value="Arrestin-like_N"/>
</dbReference>
<dbReference type="GO" id="GO:0005829">
    <property type="term" value="C:cytosol"/>
    <property type="evidence" value="ECO:0007669"/>
    <property type="project" value="TreeGrafter"/>
</dbReference>
<feature type="region of interest" description="Disordered" evidence="1">
    <location>
        <begin position="666"/>
        <end position="696"/>
    </location>
</feature>
<evidence type="ECO:0000259" key="3">
    <source>
        <dbReference type="Pfam" id="PF02752"/>
    </source>
</evidence>
<accession>A0A1C7NP33</accession>
<dbReference type="AlphaFoldDB" id="A0A1C7NP33"/>
<dbReference type="InParanoid" id="A0A1C7NP33"/>
<dbReference type="PANTHER" id="PTHR11188:SF17">
    <property type="entry name" value="FI21816P1"/>
    <property type="match status" value="1"/>
</dbReference>
<proteinExistence type="predicted"/>
<sequence>MKDGILSVEVESFKKHLNFLGPEKTPIKDMADNDHSQLLKGHIRLTLAKATKVKSVSVKFKGESAVNHSLKAPNNHFHTYQHQQQYHPQQDLLTPILPKLKSKVLLKPVMLDAGVHLIPWEIEIPDIYPRSFSTRGGFIRYRIEAKMTVGCSKVVIASQPIVIHRHLLSSRDTALHIASRIYEHIVQKKFLFELELPKIVYIDQGYIPINIMFKCIDKSPVKFISTQLIQIEIYKCRNVSKAEIDMAFMCSKKSSTSVSMKAHKPAKHNDMGLSRFFRQTRPVMLNTIDQNDKFDSIPLILQHQLDTNLLCGIESPIITIAHQIELTFNFGQNREEVRVKMPIRLSTTPHVFPPPDDPSLRHSFERRPHKRPLAVEVSDSPTRRSDSLHARPDKQHSRREGSGATSQAEQGIRKLKSAQCLLRGRSGSLPAQTQESKELPSLPPLSLPLIYAVNKASSFHEEDIQPTPISKKKSNKSLDEKHHPLTSAATFPTTSTIHSFKPSYNTFSGLPPPPRRTRTKKESPTDSYSSDSPTDLPVPTRSASASNIFARDSSAEPPLLSPFLSKPNLARPSLNISKSTKVPALSSPPLLTNKRASAAYTQNLTKDPAHTTSNDAPDHIAFAYMVASHYLDSSLPSHPSLTKRVSSMAIHPTSNIDNRMTKIYYEEDSDEDEDDDEDDIVVDKTENERESHVITC</sequence>
<dbReference type="GO" id="GO:0005886">
    <property type="term" value="C:plasma membrane"/>
    <property type="evidence" value="ECO:0007669"/>
    <property type="project" value="TreeGrafter"/>
</dbReference>
<feature type="compositionally biased region" description="Basic and acidic residues" evidence="1">
    <location>
        <begin position="381"/>
        <end position="401"/>
    </location>
</feature>
<dbReference type="GO" id="GO:0031625">
    <property type="term" value="F:ubiquitin protein ligase binding"/>
    <property type="evidence" value="ECO:0007669"/>
    <property type="project" value="TreeGrafter"/>
</dbReference>
<dbReference type="Pfam" id="PF02752">
    <property type="entry name" value="Arrestin_C"/>
    <property type="match status" value="1"/>
</dbReference>
<dbReference type="GO" id="GO:0070086">
    <property type="term" value="P:ubiquitin-dependent endocytosis"/>
    <property type="evidence" value="ECO:0007669"/>
    <property type="project" value="TreeGrafter"/>
</dbReference>
<feature type="compositionally biased region" description="Low complexity" evidence="1">
    <location>
        <begin position="525"/>
        <end position="535"/>
    </location>
</feature>
<dbReference type="PANTHER" id="PTHR11188">
    <property type="entry name" value="ARRESTIN DOMAIN CONTAINING PROTEIN"/>
    <property type="match status" value="1"/>
</dbReference>
<feature type="region of interest" description="Disordered" evidence="1">
    <location>
        <begin position="460"/>
        <end position="481"/>
    </location>
</feature>
<dbReference type="Gene3D" id="2.60.40.640">
    <property type="match status" value="1"/>
</dbReference>
<reference evidence="4 5" key="1">
    <citation type="submission" date="2016-03" db="EMBL/GenBank/DDBJ databases">
        <title>Choanephora cucurbitarum.</title>
        <authorList>
            <person name="Min B."/>
            <person name="Park H."/>
            <person name="Park J.-H."/>
            <person name="Shin H.-D."/>
            <person name="Choi I.-G."/>
        </authorList>
    </citation>
    <scope>NUCLEOTIDE SEQUENCE [LARGE SCALE GENOMIC DNA]</scope>
    <source>
        <strain evidence="4 5">KUS-F28377</strain>
    </source>
</reference>
<organism evidence="4 5">
    <name type="scientific">Choanephora cucurbitarum</name>
    <dbReference type="NCBI Taxonomy" id="101091"/>
    <lineage>
        <taxon>Eukaryota</taxon>
        <taxon>Fungi</taxon>
        <taxon>Fungi incertae sedis</taxon>
        <taxon>Mucoromycota</taxon>
        <taxon>Mucoromycotina</taxon>
        <taxon>Mucoromycetes</taxon>
        <taxon>Mucorales</taxon>
        <taxon>Mucorineae</taxon>
        <taxon>Choanephoraceae</taxon>
        <taxon>Choanephoroideae</taxon>
        <taxon>Choanephora</taxon>
    </lineage>
</organism>
<keyword evidence="5" id="KW-1185">Reference proteome</keyword>
<evidence type="ECO:0000259" key="2">
    <source>
        <dbReference type="Pfam" id="PF00339"/>
    </source>
</evidence>